<dbReference type="Gene3D" id="2.170.130.10">
    <property type="entry name" value="TonB-dependent receptor, plug domain"/>
    <property type="match status" value="1"/>
</dbReference>
<comment type="subcellular location">
    <subcellularLocation>
        <location evidence="1 7">Cell outer membrane</location>
        <topology evidence="1 7">Multi-pass membrane protein</topology>
    </subcellularLocation>
</comment>
<keyword evidence="8" id="KW-0175">Coiled coil</keyword>
<dbReference type="PROSITE" id="PS52016">
    <property type="entry name" value="TONB_DEPENDENT_REC_3"/>
    <property type="match status" value="1"/>
</dbReference>
<comment type="caution">
    <text evidence="10">The sequence shown here is derived from an EMBL/GenBank/DDBJ whole genome shotgun (WGS) entry which is preliminary data.</text>
</comment>
<dbReference type="Pfam" id="PF07715">
    <property type="entry name" value="Plug"/>
    <property type="match status" value="1"/>
</dbReference>
<dbReference type="SUPFAM" id="SSF56935">
    <property type="entry name" value="Porins"/>
    <property type="match status" value="1"/>
</dbReference>
<dbReference type="SUPFAM" id="SSF49464">
    <property type="entry name" value="Carboxypeptidase regulatory domain-like"/>
    <property type="match status" value="1"/>
</dbReference>
<dbReference type="NCBIfam" id="TIGR04057">
    <property type="entry name" value="SusC_RagA_signa"/>
    <property type="match status" value="1"/>
</dbReference>
<evidence type="ECO:0000313" key="10">
    <source>
        <dbReference type="EMBL" id="HIX53732.1"/>
    </source>
</evidence>
<dbReference type="Pfam" id="PF13715">
    <property type="entry name" value="CarbopepD_reg_2"/>
    <property type="match status" value="1"/>
</dbReference>
<gene>
    <name evidence="10" type="ORF">H9853_01795</name>
</gene>
<dbReference type="InterPro" id="IPR012910">
    <property type="entry name" value="Plug_dom"/>
</dbReference>
<dbReference type="Gene3D" id="2.60.40.1120">
    <property type="entry name" value="Carboxypeptidase-like, regulatory domain"/>
    <property type="match status" value="1"/>
</dbReference>
<comment type="similarity">
    <text evidence="7">Belongs to the TonB-dependent receptor family.</text>
</comment>
<keyword evidence="2 7" id="KW-0813">Transport</keyword>
<organism evidence="10 11">
    <name type="scientific">Candidatus Sphingobacterium stercoripullorum</name>
    <dbReference type="NCBI Taxonomy" id="2838759"/>
    <lineage>
        <taxon>Bacteria</taxon>
        <taxon>Pseudomonadati</taxon>
        <taxon>Bacteroidota</taxon>
        <taxon>Sphingobacteriia</taxon>
        <taxon>Sphingobacteriales</taxon>
        <taxon>Sphingobacteriaceae</taxon>
        <taxon>Sphingobacterium</taxon>
    </lineage>
</organism>
<dbReference type="AlphaFoldDB" id="A0A9D1W8H2"/>
<evidence type="ECO:0000256" key="1">
    <source>
        <dbReference type="ARBA" id="ARBA00004571"/>
    </source>
</evidence>
<proteinExistence type="inferred from homology"/>
<keyword evidence="6 7" id="KW-0998">Cell outer membrane</keyword>
<keyword evidence="4 7" id="KW-0812">Transmembrane</keyword>
<evidence type="ECO:0000256" key="3">
    <source>
        <dbReference type="ARBA" id="ARBA00022452"/>
    </source>
</evidence>
<dbReference type="InterPro" id="IPR036942">
    <property type="entry name" value="Beta-barrel_TonB_sf"/>
</dbReference>
<evidence type="ECO:0000313" key="11">
    <source>
        <dbReference type="Proteomes" id="UP000824156"/>
    </source>
</evidence>
<keyword evidence="5 7" id="KW-0472">Membrane</keyword>
<evidence type="ECO:0000256" key="7">
    <source>
        <dbReference type="PROSITE-ProRule" id="PRU01360"/>
    </source>
</evidence>
<dbReference type="Gene3D" id="2.40.170.20">
    <property type="entry name" value="TonB-dependent receptor, beta-barrel domain"/>
    <property type="match status" value="1"/>
</dbReference>
<reference evidence="10" key="1">
    <citation type="journal article" date="2021" name="PeerJ">
        <title>Extensive microbial diversity within the chicken gut microbiome revealed by metagenomics and culture.</title>
        <authorList>
            <person name="Gilroy R."/>
            <person name="Ravi A."/>
            <person name="Getino M."/>
            <person name="Pursley I."/>
            <person name="Horton D.L."/>
            <person name="Alikhan N.F."/>
            <person name="Baker D."/>
            <person name="Gharbi K."/>
            <person name="Hall N."/>
            <person name="Watson M."/>
            <person name="Adriaenssens E.M."/>
            <person name="Foster-Nyarko E."/>
            <person name="Jarju S."/>
            <person name="Secka A."/>
            <person name="Antonio M."/>
            <person name="Oren A."/>
            <person name="Chaudhuri R.R."/>
            <person name="La Ragione R."/>
            <person name="Hildebrand F."/>
            <person name="Pallen M.J."/>
        </authorList>
    </citation>
    <scope>NUCLEOTIDE SEQUENCE</scope>
    <source>
        <strain evidence="10">1719</strain>
    </source>
</reference>
<protein>
    <submittedName>
        <fullName evidence="10">SusC/RagA family TonB-linked outer membrane protein</fullName>
    </submittedName>
</protein>
<sequence>MRIQLILIAFFIFIFQLHALDLKAQRVTLNLENARLEQTLEQLTRQTGYDFIYNPKLIKQQAVNVTILKRDISLEKALDEIFDKQPNLDFTIDDKTIVLHPRKQSREVLPSAQQRRTIRGTVSDASGNPISNVSVKIKNTSEGTSSDASGEFELETAQQNITLVFSSLGYQQLEVKYNNQQTLTITLIAQESDLEEVVVVGYGTQRKSDLTGSIVSLQEDKFTKGANTNAFQLLNGKVSGVNISQTSAAPGASTKIQIRGAGSINSSNDALVVVDGLPGVDPASLSMDDVESIDILKDASAAAIYGTRAANGVVIITTKKGAAGKTVTQYSNYFGVQNASRRLEVLNGEQYMRTLNSIREESGKDPIYTQEEINQVGVGTDWQDEVFRNNAPVMNHQLSFSGGGENSRFYSGLTYYDQDGLVKSSGIKKINLRANAEFTPKSFLKFSINANYTNSRNQSIFTSNAVNENAGPLNSALQFDPTLPSSLDGSGRYYLNNFIALDNPLALIYGIDNHSNSQTFYGLVSAEVKPFEGFTTTFRFGGRATTSLSSAYTDRSTINGLSRGGIGTKGANNSEQWLAELIANYEKTWASHHLTLMAGTTFEQFTSEGVGASAMQFLSDVTSYHLLQSGKKDQYEVSSSKSRNRLNGVITRINYDFNKRYLLTLSLRADGTSRFSENHKFAFFPSAAFAWRVSDEPFLGQWAASGNDLKFRIGFGRLGNQGISDYQTINTLISSGNAVFGDEIFQGVVPARLPNPNLKWETTQEINLGVDFSMLKGRLYGSLDLYKRNTIDQLFSKPIPSVVGHSSYMVNFGDVENRGVDLQLNSVNVDKDIWRWESGLNVSLLKNEVKSLPDFIPQLITGSIASGFISNFQLVERGNAMLSFYGYETEGIYQKQAEIDASAQPNAKPGDIRFVDQNGDGKIDLSDRTVLGKPFPSVHLGLNNQFNYKNWRLDFMLQYVGGISMLDANISETLYPTNEYRNRLAEYLLNRWTPENPTNKYPSGVNPTDYGGDRIVNSLTVQDASFLRLKNVNLSYQILSNKFGFQGFNVFLAMENLATWTKYKGYDPDASATGSGSVSKVSFNSYPLARTVRLGVQVSL</sequence>
<evidence type="ECO:0000259" key="9">
    <source>
        <dbReference type="Pfam" id="PF07715"/>
    </source>
</evidence>
<dbReference type="GO" id="GO:0009279">
    <property type="term" value="C:cell outer membrane"/>
    <property type="evidence" value="ECO:0007669"/>
    <property type="project" value="UniProtKB-SubCell"/>
</dbReference>
<dbReference type="Gene3D" id="3.55.50.30">
    <property type="match status" value="1"/>
</dbReference>
<evidence type="ECO:0000256" key="5">
    <source>
        <dbReference type="ARBA" id="ARBA00023136"/>
    </source>
</evidence>
<keyword evidence="3 7" id="KW-1134">Transmembrane beta strand</keyword>
<dbReference type="InterPro" id="IPR023996">
    <property type="entry name" value="TonB-dep_OMP_SusC/RagA"/>
</dbReference>
<dbReference type="InterPro" id="IPR037066">
    <property type="entry name" value="Plug_dom_sf"/>
</dbReference>
<evidence type="ECO:0000256" key="4">
    <source>
        <dbReference type="ARBA" id="ARBA00022692"/>
    </source>
</evidence>
<evidence type="ECO:0000256" key="6">
    <source>
        <dbReference type="ARBA" id="ARBA00023237"/>
    </source>
</evidence>
<dbReference type="Proteomes" id="UP000824156">
    <property type="component" value="Unassembled WGS sequence"/>
</dbReference>
<evidence type="ECO:0000256" key="8">
    <source>
        <dbReference type="SAM" id="Coils"/>
    </source>
</evidence>
<evidence type="ECO:0000256" key="2">
    <source>
        <dbReference type="ARBA" id="ARBA00022448"/>
    </source>
</evidence>
<accession>A0A9D1W8H2</accession>
<dbReference type="InterPro" id="IPR039426">
    <property type="entry name" value="TonB-dep_rcpt-like"/>
</dbReference>
<dbReference type="EMBL" id="DXEZ01000050">
    <property type="protein sequence ID" value="HIX53732.1"/>
    <property type="molecule type" value="Genomic_DNA"/>
</dbReference>
<name>A0A9D1W8H2_9SPHI</name>
<feature type="coiled-coil region" evidence="8">
    <location>
        <begin position="17"/>
        <end position="46"/>
    </location>
</feature>
<reference evidence="10" key="2">
    <citation type="submission" date="2021-04" db="EMBL/GenBank/DDBJ databases">
        <authorList>
            <person name="Gilroy R."/>
        </authorList>
    </citation>
    <scope>NUCLEOTIDE SEQUENCE</scope>
    <source>
        <strain evidence="10">1719</strain>
    </source>
</reference>
<dbReference type="InterPro" id="IPR023997">
    <property type="entry name" value="TonB-dep_OMP_SusC/RagA_CS"/>
</dbReference>
<dbReference type="InterPro" id="IPR008969">
    <property type="entry name" value="CarboxyPept-like_regulatory"/>
</dbReference>
<dbReference type="NCBIfam" id="TIGR04056">
    <property type="entry name" value="OMP_RagA_SusC"/>
    <property type="match status" value="1"/>
</dbReference>
<feature type="domain" description="TonB-dependent receptor plug" evidence="9">
    <location>
        <begin position="207"/>
        <end position="313"/>
    </location>
</feature>